<protein>
    <submittedName>
        <fullName evidence="2">DUF262 domain-containing protein</fullName>
    </submittedName>
</protein>
<dbReference type="PANTHER" id="PTHR39639:SF1">
    <property type="entry name" value="DUF262 DOMAIN-CONTAINING PROTEIN"/>
    <property type="match status" value="1"/>
</dbReference>
<evidence type="ECO:0000313" key="2">
    <source>
        <dbReference type="EMBL" id="MQL50667.1"/>
    </source>
</evidence>
<dbReference type="Pfam" id="PF03235">
    <property type="entry name" value="GmrSD_N"/>
    <property type="match status" value="1"/>
</dbReference>
<dbReference type="AlphaFoldDB" id="A0A7C9KW49"/>
<evidence type="ECO:0000313" key="3">
    <source>
        <dbReference type="Proteomes" id="UP000481739"/>
    </source>
</evidence>
<sequence>MIIKDTTNKIKSVYADIKDGELDLRPDFQRGEVWTTKKKKLLIDSILREWYIPPIHTVSIGNGKAEVLDGQQRLTAIRDFLDNQFQIDGLIEPKDEDIVELHGKKFKDLHPDIQRKIERFGITIYEITEYNQGEPSELFYRLNQTIKLTSSEARNAIFGDVRDDISSFVSYMDELGVDKGILGFSNSRMAYNDLLSRVCLLLEKKSIRYQLSDANLTNRYRNDTSFDSKISIAIKDTIKIFGAFSSHIKNMEISTNLTKASSLNWIYLISCMNIYGEDFENKQIYNAFFNLESAKAHVKANEKIPSEILSFFNIDEKCLRELLMSYIERSSSRVMSIGSIIIRDIIQNFSCLRAGIGLSCLQRKDNNSLNEFVCLMEDKNVNVKFIIEDLAEDWKE</sequence>
<dbReference type="RefSeq" id="WP_152964222.1">
    <property type="nucleotide sequence ID" value="NZ_CAWOZU010000014.1"/>
</dbReference>
<evidence type="ECO:0000259" key="1">
    <source>
        <dbReference type="Pfam" id="PF03235"/>
    </source>
</evidence>
<name>A0A7C9KW49_9GAMM</name>
<reference evidence="2 3" key="1">
    <citation type="journal article" date="2019" name="Nature">
        <title>A new antibiotic selectively kills Gram-negative pathogens.</title>
        <authorList>
            <person name="Imai Y."/>
            <person name="Meyer K.J."/>
            <person name="Iinishi A."/>
            <person name="Favre-Godal Q."/>
            <person name="Green R."/>
            <person name="Manuse S."/>
            <person name="Caboni M."/>
            <person name="Mori M."/>
            <person name="Niles S."/>
            <person name="Ghiglieri M."/>
            <person name="Honrao C."/>
            <person name="Ma X."/>
            <person name="Guo J.J."/>
            <person name="Makriyannis A."/>
            <person name="Linares-Otoya L."/>
            <person name="Boehringer N."/>
            <person name="Wuisan Z.G."/>
            <person name="Kaur H."/>
            <person name="Wu R."/>
            <person name="Mateus A."/>
            <person name="Typas A."/>
            <person name="Savitski M.M."/>
            <person name="Espinoza J.L."/>
            <person name="O'Rourke A."/>
            <person name="Nelson K.E."/>
            <person name="Hiller S."/>
            <person name="Noinaj N."/>
            <person name="Schaeberle T.F."/>
            <person name="D'Onofrio A."/>
            <person name="Lewis K."/>
        </authorList>
    </citation>
    <scope>NUCLEOTIDE SEQUENCE [LARGE SCALE GENOMIC DNA]</scope>
    <source>
        <strain evidence="2 3">HGB 1456</strain>
    </source>
</reference>
<dbReference type="Proteomes" id="UP000481739">
    <property type="component" value="Unassembled WGS sequence"/>
</dbReference>
<dbReference type="PANTHER" id="PTHR39639">
    <property type="entry name" value="CHROMOSOME 16, WHOLE GENOME SHOTGUN SEQUENCE"/>
    <property type="match status" value="1"/>
</dbReference>
<organism evidence="2 3">
    <name type="scientific">Photorhabdus khanii</name>
    <dbReference type="NCBI Taxonomy" id="1004150"/>
    <lineage>
        <taxon>Bacteria</taxon>
        <taxon>Pseudomonadati</taxon>
        <taxon>Pseudomonadota</taxon>
        <taxon>Gammaproteobacteria</taxon>
        <taxon>Enterobacterales</taxon>
        <taxon>Morganellaceae</taxon>
        <taxon>Photorhabdus</taxon>
    </lineage>
</organism>
<proteinExistence type="predicted"/>
<feature type="domain" description="GmrSD restriction endonucleases N-terminal" evidence="1">
    <location>
        <begin position="11"/>
        <end position="158"/>
    </location>
</feature>
<comment type="caution">
    <text evidence="2">The sequence shown here is derived from an EMBL/GenBank/DDBJ whole genome shotgun (WGS) entry which is preliminary data.</text>
</comment>
<dbReference type="EMBL" id="WHZZ01000022">
    <property type="protein sequence ID" value="MQL50667.1"/>
    <property type="molecule type" value="Genomic_DNA"/>
</dbReference>
<dbReference type="InterPro" id="IPR004919">
    <property type="entry name" value="GmrSD_N"/>
</dbReference>
<accession>A0A7C9KW49</accession>
<gene>
    <name evidence="2" type="ORF">GEA64_23120</name>
</gene>